<evidence type="ECO:0000256" key="6">
    <source>
        <dbReference type="ARBA" id="ARBA00022801"/>
    </source>
</evidence>
<reference evidence="12 13" key="1">
    <citation type="submission" date="2010-08" db="EMBL/GenBank/DDBJ databases">
        <title>Complete sequence of Clostridium cellulovorans 743B.</title>
        <authorList>
            <consortium name="US DOE Joint Genome Institute"/>
            <person name="Lucas S."/>
            <person name="Copeland A."/>
            <person name="Lapidus A."/>
            <person name="Cheng J.-F."/>
            <person name="Bruce D."/>
            <person name="Goodwin L."/>
            <person name="Pitluck S."/>
            <person name="Chertkov O."/>
            <person name="Detter J.C."/>
            <person name="Han C."/>
            <person name="Tapia R."/>
            <person name="Land M."/>
            <person name="Hauser L."/>
            <person name="Chang Y.-J."/>
            <person name="Jeffries C."/>
            <person name="Kyrpides N."/>
            <person name="Ivanova N."/>
            <person name="Mikhailova N."/>
            <person name="Hemme C.L."/>
            <person name="Woyke T."/>
        </authorList>
    </citation>
    <scope>NUCLEOTIDE SEQUENCE [LARGE SCALE GENOMIC DNA]</scope>
    <source>
        <strain evidence="13">ATCC 35296 / DSM 3052 / OCM 3 / 743B</strain>
    </source>
</reference>
<dbReference type="UniPathway" id="UPA00665"/>
<dbReference type="Pfam" id="PF01252">
    <property type="entry name" value="Peptidase_A8"/>
    <property type="match status" value="1"/>
</dbReference>
<evidence type="ECO:0000256" key="4">
    <source>
        <dbReference type="ARBA" id="ARBA00022692"/>
    </source>
</evidence>
<comment type="function">
    <text evidence="9 10">This protein specifically catalyzes the removal of signal peptides from prolipoproteins.</text>
</comment>
<evidence type="ECO:0000256" key="10">
    <source>
        <dbReference type="RuleBase" id="RU000594"/>
    </source>
</evidence>
<dbReference type="GO" id="GO:0004190">
    <property type="term" value="F:aspartic-type endopeptidase activity"/>
    <property type="evidence" value="ECO:0007669"/>
    <property type="project" value="UniProtKB-UniRule"/>
</dbReference>
<dbReference type="EC" id="3.4.23.36" evidence="9"/>
<keyword evidence="5 9" id="KW-0064">Aspartyl protease</keyword>
<keyword evidence="7 9" id="KW-1133">Transmembrane helix</keyword>
<evidence type="ECO:0000256" key="8">
    <source>
        <dbReference type="ARBA" id="ARBA00023136"/>
    </source>
</evidence>
<keyword evidence="12" id="KW-0449">Lipoprotein</keyword>
<evidence type="ECO:0000256" key="5">
    <source>
        <dbReference type="ARBA" id="ARBA00022750"/>
    </source>
</evidence>
<evidence type="ECO:0000256" key="1">
    <source>
        <dbReference type="ARBA" id="ARBA00006139"/>
    </source>
</evidence>
<name>D9SM81_CLOC7</name>
<evidence type="ECO:0000313" key="12">
    <source>
        <dbReference type="EMBL" id="ADL53737.1"/>
    </source>
</evidence>
<dbReference type="PROSITE" id="PS00855">
    <property type="entry name" value="SPASE_II"/>
    <property type="match status" value="1"/>
</dbReference>
<comment type="catalytic activity">
    <reaction evidence="9 10">
        <text>Release of signal peptides from bacterial membrane prolipoproteins. Hydrolyzes -Xaa-Yaa-Zaa-|-(S,diacylglyceryl)Cys-, in which Xaa is hydrophobic (preferably Leu), and Yaa (Ala or Ser) and Zaa (Gly or Ala) have small, neutral side chains.</text>
        <dbReference type="EC" id="3.4.23.36"/>
    </reaction>
</comment>
<comment type="caution">
    <text evidence="9">Lacks conserved residue(s) required for the propagation of feature annotation.</text>
</comment>
<evidence type="ECO:0000256" key="11">
    <source>
        <dbReference type="RuleBase" id="RU004181"/>
    </source>
</evidence>
<dbReference type="NCBIfam" id="TIGR00077">
    <property type="entry name" value="lspA"/>
    <property type="match status" value="1"/>
</dbReference>
<evidence type="ECO:0000256" key="9">
    <source>
        <dbReference type="HAMAP-Rule" id="MF_00161"/>
    </source>
</evidence>
<dbReference type="PANTHER" id="PTHR33695">
    <property type="entry name" value="LIPOPROTEIN SIGNAL PEPTIDASE"/>
    <property type="match status" value="1"/>
</dbReference>
<dbReference type="AlphaFoldDB" id="D9SM81"/>
<feature type="active site" evidence="9">
    <location>
        <position position="127"/>
    </location>
</feature>
<evidence type="ECO:0000256" key="2">
    <source>
        <dbReference type="ARBA" id="ARBA00022475"/>
    </source>
</evidence>
<dbReference type="HAMAP" id="MF_00161">
    <property type="entry name" value="LspA"/>
    <property type="match status" value="1"/>
</dbReference>
<feature type="transmembrane region" description="Helical" evidence="9">
    <location>
        <begin position="119"/>
        <end position="145"/>
    </location>
</feature>
<accession>D9SM81</accession>
<comment type="pathway">
    <text evidence="9">Protein modification; lipoprotein biosynthesis (signal peptide cleavage).</text>
</comment>
<gene>
    <name evidence="9" type="primary">lspA</name>
    <name evidence="12" type="ordered locus">Clocel_4075</name>
</gene>
<dbReference type="eggNOG" id="COG0597">
    <property type="taxonomic scope" value="Bacteria"/>
</dbReference>
<keyword evidence="8 9" id="KW-0472">Membrane</keyword>
<keyword evidence="2 9" id="KW-1003">Cell membrane</keyword>
<keyword evidence="6 9" id="KW-0378">Hydrolase</keyword>
<keyword evidence="3 9" id="KW-0645">Protease</keyword>
<dbReference type="InterPro" id="IPR001872">
    <property type="entry name" value="Peptidase_A8"/>
</dbReference>
<dbReference type="GO" id="GO:0005886">
    <property type="term" value="C:plasma membrane"/>
    <property type="evidence" value="ECO:0007669"/>
    <property type="project" value="UniProtKB-SubCell"/>
</dbReference>
<keyword evidence="13" id="KW-1185">Reference proteome</keyword>
<proteinExistence type="inferred from homology"/>
<dbReference type="STRING" id="573061.Clocel_4075"/>
<evidence type="ECO:0000256" key="7">
    <source>
        <dbReference type="ARBA" id="ARBA00022989"/>
    </source>
</evidence>
<dbReference type="EMBL" id="CP002160">
    <property type="protein sequence ID" value="ADL53737.1"/>
    <property type="molecule type" value="Genomic_DNA"/>
</dbReference>
<dbReference type="KEGG" id="ccb:Clocel_4075"/>
<evidence type="ECO:0000256" key="3">
    <source>
        <dbReference type="ARBA" id="ARBA00022670"/>
    </source>
</evidence>
<dbReference type="OrthoDB" id="9810259at2"/>
<keyword evidence="4 9" id="KW-0812">Transmembrane</keyword>
<dbReference type="HOGENOM" id="CLU_083252_3_0_9"/>
<sequence length="155" mass="17675">MFLVIMIIALVALDQVSKLMIINNVEVGEKIPVINDFFYITHHKNEGIAWSLLENKGYIFIPITIIVTVVLSYMIYKNKEKLFRISLAVILSGAIGNLIDRLFLGSVTDFFEFHFGSYVFPVFNVADICVVLGSVALVIFVLFFYDEEQDKIKLK</sequence>
<feature type="transmembrane region" description="Helical" evidence="9">
    <location>
        <begin position="82"/>
        <end position="99"/>
    </location>
</feature>
<evidence type="ECO:0000313" key="13">
    <source>
        <dbReference type="Proteomes" id="UP000002730"/>
    </source>
</evidence>
<comment type="similarity">
    <text evidence="1 9 11">Belongs to the peptidase A8 family.</text>
</comment>
<dbReference type="RefSeq" id="WP_010074086.1">
    <property type="nucleotide sequence ID" value="NC_014393.1"/>
</dbReference>
<feature type="transmembrane region" description="Helical" evidence="9">
    <location>
        <begin position="57"/>
        <end position="75"/>
    </location>
</feature>
<feature type="active site" evidence="9">
    <location>
        <position position="109"/>
    </location>
</feature>
<dbReference type="GO" id="GO:0006508">
    <property type="term" value="P:proteolysis"/>
    <property type="evidence" value="ECO:0007669"/>
    <property type="project" value="UniProtKB-KW"/>
</dbReference>
<dbReference type="PRINTS" id="PR00781">
    <property type="entry name" value="LIPOSIGPTASE"/>
</dbReference>
<comment type="subcellular location">
    <subcellularLocation>
        <location evidence="9">Cell membrane</location>
        <topology evidence="9">Multi-pass membrane protein</topology>
    </subcellularLocation>
</comment>
<dbReference type="PANTHER" id="PTHR33695:SF1">
    <property type="entry name" value="LIPOPROTEIN SIGNAL PEPTIDASE"/>
    <property type="match status" value="1"/>
</dbReference>
<organism evidence="12 13">
    <name type="scientific">Clostridium cellulovorans (strain ATCC 35296 / DSM 3052 / OCM 3 / 743B)</name>
    <dbReference type="NCBI Taxonomy" id="573061"/>
    <lineage>
        <taxon>Bacteria</taxon>
        <taxon>Bacillati</taxon>
        <taxon>Bacillota</taxon>
        <taxon>Clostridia</taxon>
        <taxon>Eubacteriales</taxon>
        <taxon>Clostridiaceae</taxon>
        <taxon>Clostridium</taxon>
    </lineage>
</organism>
<protein>
    <recommendedName>
        <fullName evidence="9">Lipoprotein signal peptidase</fullName>
        <ecNumber evidence="9">3.4.23.36</ecNumber>
    </recommendedName>
    <alternativeName>
        <fullName evidence="9">Prolipoprotein signal peptidase</fullName>
    </alternativeName>
    <alternativeName>
        <fullName evidence="9">Signal peptidase II</fullName>
        <shortName evidence="9">SPase II</shortName>
    </alternativeName>
</protein>
<dbReference type="Proteomes" id="UP000002730">
    <property type="component" value="Chromosome"/>
</dbReference>